<keyword evidence="2" id="KW-1185">Reference proteome</keyword>
<protein>
    <submittedName>
        <fullName evidence="1">Uncharacterized protein</fullName>
    </submittedName>
</protein>
<evidence type="ECO:0000313" key="1">
    <source>
        <dbReference type="EMBL" id="KAJ6043242.1"/>
    </source>
</evidence>
<proteinExistence type="predicted"/>
<gene>
    <name evidence="1" type="ORF">N7460_004597</name>
</gene>
<sequence>MNVDFLQQGFAGQKLAVSGPLATEHLATNWADLVVRVPRDSSPFVADLFMSLHEGIAVGLFATVHALLMCFLTEYTVEYYATVTIGPIRCWLILFHEAKTILAVLCVSFAAPRAREYFAATRTGEVLDGIGTRFLTPTH</sequence>
<comment type="caution">
    <text evidence="1">The sequence shown here is derived from an EMBL/GenBank/DDBJ whole genome shotgun (WGS) entry which is preliminary data.</text>
</comment>
<dbReference type="EMBL" id="JAQJZL010000004">
    <property type="protein sequence ID" value="KAJ6043242.1"/>
    <property type="molecule type" value="Genomic_DNA"/>
</dbReference>
<dbReference type="AlphaFoldDB" id="A0AAD6N8V5"/>
<accession>A0AAD6N8V5</accession>
<evidence type="ECO:0000313" key="2">
    <source>
        <dbReference type="Proteomes" id="UP001219568"/>
    </source>
</evidence>
<reference evidence="1" key="2">
    <citation type="submission" date="2023-01" db="EMBL/GenBank/DDBJ databases">
        <authorList>
            <person name="Petersen C."/>
        </authorList>
    </citation>
    <scope>NUCLEOTIDE SEQUENCE</scope>
    <source>
        <strain evidence="1">IBT 15450</strain>
    </source>
</reference>
<organism evidence="1 2">
    <name type="scientific">Penicillium canescens</name>
    <dbReference type="NCBI Taxonomy" id="5083"/>
    <lineage>
        <taxon>Eukaryota</taxon>
        <taxon>Fungi</taxon>
        <taxon>Dikarya</taxon>
        <taxon>Ascomycota</taxon>
        <taxon>Pezizomycotina</taxon>
        <taxon>Eurotiomycetes</taxon>
        <taxon>Eurotiomycetidae</taxon>
        <taxon>Eurotiales</taxon>
        <taxon>Aspergillaceae</taxon>
        <taxon>Penicillium</taxon>
    </lineage>
</organism>
<reference evidence="1" key="1">
    <citation type="journal article" date="2023" name="IMA Fungus">
        <title>Comparative genomic study of the Penicillium genus elucidates a diverse pangenome and 15 lateral gene transfer events.</title>
        <authorList>
            <person name="Petersen C."/>
            <person name="Sorensen T."/>
            <person name="Nielsen M.R."/>
            <person name="Sondergaard T.E."/>
            <person name="Sorensen J.L."/>
            <person name="Fitzpatrick D.A."/>
            <person name="Frisvad J.C."/>
            <person name="Nielsen K.L."/>
        </authorList>
    </citation>
    <scope>NUCLEOTIDE SEQUENCE</scope>
    <source>
        <strain evidence="1">IBT 15450</strain>
    </source>
</reference>
<dbReference type="Proteomes" id="UP001219568">
    <property type="component" value="Unassembled WGS sequence"/>
</dbReference>
<name>A0AAD6N8V5_PENCN</name>